<dbReference type="EMBL" id="JAANQT010002345">
    <property type="protein sequence ID" value="KAG1302630.1"/>
    <property type="molecule type" value="Genomic_DNA"/>
</dbReference>
<dbReference type="PROSITE" id="PS50878">
    <property type="entry name" value="RT_POL"/>
    <property type="match status" value="1"/>
</dbReference>
<dbReference type="CDD" id="cd01650">
    <property type="entry name" value="RT_nLTR_like"/>
    <property type="match status" value="1"/>
</dbReference>
<sequence>MYSFIANARQKKSSSGPDGLPYEILNLIVTFEPFHSLIYCVYNDALDHGIFPATWDESLMSLLPKKGDLTQMKNYRPIPLVNTDTKIFARLVNSRIMRVSRKIVNENQLGFIPGRYIAENGMITQVIMEHAPCQSSSDDKNLALLLDQEKAYDRINLHYLEQVMLSCGFPASIENSIITMLANNRIKINVNGFISADVFKRRGLKQGDPISPILYNLALEPFLRSVLQDSTYSGYTMDLQPHLVTGGSTDTSVNVKILCYADDTLVFIKNLQDLSRLKHHIEVYSRSSNARINYNKVETISLSGRDHSSYWGRDLTDMNIPRIHLPTNPDPIVYLGFPLIQSSLQRRTFMSQFTNKIKQIALLHSTRSLSILGRATIVNSLILSMCWYLFRVTPITKADISKIRSVVSKFMNQGIFPRIKWTILTLPKHLGGLNLIDPHIQQAALYFRWIQPLLVTRQRSRPSKVTRLLRIHLKNTYNTQHHEIPLLFQDGRKSTQLRLFNICNLLTKSIDLIPRNFSTMELNPHACLLLPIQDIFMHPEQRFKFPSICGQMKVQDLFQYNPQTHTIARIPHTDMDNRFKRAANKIFRGIEASKLFLSYFFASPM</sequence>
<comment type="caution">
    <text evidence="2">The sequence shown here is derived from an EMBL/GenBank/DDBJ whole genome shotgun (WGS) entry which is preliminary data.</text>
</comment>
<feature type="domain" description="Reverse transcriptase" evidence="1">
    <location>
        <begin position="44"/>
        <end position="339"/>
    </location>
</feature>
<dbReference type="InterPro" id="IPR000477">
    <property type="entry name" value="RT_dom"/>
</dbReference>
<evidence type="ECO:0000313" key="2">
    <source>
        <dbReference type="EMBL" id="KAG1302630.1"/>
    </source>
</evidence>
<protein>
    <recommendedName>
        <fullName evidence="1">Reverse transcriptase domain-containing protein</fullName>
    </recommendedName>
</protein>
<evidence type="ECO:0000259" key="1">
    <source>
        <dbReference type="PROSITE" id="PS50878"/>
    </source>
</evidence>
<dbReference type="AlphaFoldDB" id="A0A9P6X0E9"/>
<dbReference type="Proteomes" id="UP000716291">
    <property type="component" value="Unassembled WGS sequence"/>
</dbReference>
<organism evidence="2 3">
    <name type="scientific">Rhizopus oryzae</name>
    <name type="common">Mucormycosis agent</name>
    <name type="synonym">Rhizopus arrhizus var. delemar</name>
    <dbReference type="NCBI Taxonomy" id="64495"/>
    <lineage>
        <taxon>Eukaryota</taxon>
        <taxon>Fungi</taxon>
        <taxon>Fungi incertae sedis</taxon>
        <taxon>Mucoromycota</taxon>
        <taxon>Mucoromycotina</taxon>
        <taxon>Mucoromycetes</taxon>
        <taxon>Mucorales</taxon>
        <taxon>Mucorineae</taxon>
        <taxon>Rhizopodaceae</taxon>
        <taxon>Rhizopus</taxon>
    </lineage>
</organism>
<dbReference type="PANTHER" id="PTHR31635:SF196">
    <property type="entry name" value="REVERSE TRANSCRIPTASE DOMAIN-CONTAINING PROTEIN-RELATED"/>
    <property type="match status" value="1"/>
</dbReference>
<dbReference type="Pfam" id="PF00078">
    <property type="entry name" value="RVT_1"/>
    <property type="match status" value="1"/>
</dbReference>
<gene>
    <name evidence="2" type="ORF">G6F64_010767</name>
</gene>
<name>A0A9P6X0E9_RHIOR</name>
<accession>A0A9P6X0E9</accession>
<dbReference type="InterPro" id="IPR043502">
    <property type="entry name" value="DNA/RNA_pol_sf"/>
</dbReference>
<reference evidence="2" key="1">
    <citation type="journal article" date="2020" name="Microb. Genom.">
        <title>Genetic diversity of clinical and environmental Mucorales isolates obtained from an investigation of mucormycosis cases among solid organ transplant recipients.</title>
        <authorList>
            <person name="Nguyen M.H."/>
            <person name="Kaul D."/>
            <person name="Muto C."/>
            <person name="Cheng S.J."/>
            <person name="Richter R.A."/>
            <person name="Bruno V.M."/>
            <person name="Liu G."/>
            <person name="Beyhan S."/>
            <person name="Sundermann A.J."/>
            <person name="Mounaud S."/>
            <person name="Pasculle A.W."/>
            <person name="Nierman W.C."/>
            <person name="Driscoll E."/>
            <person name="Cumbie R."/>
            <person name="Clancy C.J."/>
            <person name="Dupont C.L."/>
        </authorList>
    </citation>
    <scope>NUCLEOTIDE SEQUENCE</scope>
    <source>
        <strain evidence="2">GL11</strain>
    </source>
</reference>
<proteinExistence type="predicted"/>
<evidence type="ECO:0000313" key="3">
    <source>
        <dbReference type="Proteomes" id="UP000716291"/>
    </source>
</evidence>
<dbReference type="PANTHER" id="PTHR31635">
    <property type="entry name" value="REVERSE TRANSCRIPTASE DOMAIN-CONTAINING PROTEIN-RELATED"/>
    <property type="match status" value="1"/>
</dbReference>
<keyword evidence="3" id="KW-1185">Reference proteome</keyword>
<dbReference type="SUPFAM" id="SSF56672">
    <property type="entry name" value="DNA/RNA polymerases"/>
    <property type="match status" value="1"/>
</dbReference>